<feature type="domain" description="AB hydrolase-1" evidence="3">
    <location>
        <begin position="77"/>
        <end position="215"/>
    </location>
</feature>
<evidence type="ECO:0000256" key="1">
    <source>
        <dbReference type="ARBA" id="ARBA00010088"/>
    </source>
</evidence>
<dbReference type="Proteomes" id="UP000196573">
    <property type="component" value="Unassembled WGS sequence"/>
</dbReference>
<reference evidence="4 5" key="1">
    <citation type="submission" date="2017-03" db="EMBL/GenBank/DDBJ databases">
        <authorList>
            <person name="Afonso C.L."/>
            <person name="Miller P.J."/>
            <person name="Scott M.A."/>
            <person name="Spackman E."/>
            <person name="Goraichik I."/>
            <person name="Dimitrov K.M."/>
            <person name="Suarez D.L."/>
            <person name="Swayne D.E."/>
        </authorList>
    </citation>
    <scope>NUCLEOTIDE SEQUENCE [LARGE SCALE GENOMIC DNA]</scope>
    <source>
        <strain evidence="4">SB41UT1</strain>
    </source>
</reference>
<protein>
    <submittedName>
        <fullName evidence="4">Carboxylesterase A</fullName>
        <ecNumber evidence="4">3.1.1.-</ecNumber>
    </submittedName>
</protein>
<organism evidence="4 5">
    <name type="scientific">Parendozoicomonas haliclonae</name>
    <dbReference type="NCBI Taxonomy" id="1960125"/>
    <lineage>
        <taxon>Bacteria</taxon>
        <taxon>Pseudomonadati</taxon>
        <taxon>Pseudomonadota</taxon>
        <taxon>Gammaproteobacteria</taxon>
        <taxon>Oceanospirillales</taxon>
        <taxon>Endozoicomonadaceae</taxon>
        <taxon>Parendozoicomonas</taxon>
    </lineage>
</organism>
<dbReference type="InterPro" id="IPR051601">
    <property type="entry name" value="Serine_prot/Carboxylest_S33"/>
</dbReference>
<dbReference type="GO" id="GO:0016787">
    <property type="term" value="F:hydrolase activity"/>
    <property type="evidence" value="ECO:0007669"/>
    <property type="project" value="UniProtKB-KW"/>
</dbReference>
<evidence type="ECO:0000256" key="2">
    <source>
        <dbReference type="ARBA" id="ARBA00022801"/>
    </source>
</evidence>
<proteinExistence type="inferred from homology"/>
<dbReference type="OrthoDB" id="9796770at2"/>
<gene>
    <name evidence="4" type="primary">caeA</name>
    <name evidence="4" type="ORF">EHSB41UT_04765</name>
</gene>
<dbReference type="Gene3D" id="3.40.50.1820">
    <property type="entry name" value="alpha/beta hydrolase"/>
    <property type="match status" value="1"/>
</dbReference>
<name>A0A1X7AU44_9GAMM</name>
<dbReference type="PANTHER" id="PTHR43248">
    <property type="entry name" value="2-SUCCINYL-6-HYDROXY-2,4-CYCLOHEXADIENE-1-CARBOXYLATE SYNTHASE"/>
    <property type="match status" value="1"/>
</dbReference>
<dbReference type="SUPFAM" id="SSF53474">
    <property type="entry name" value="alpha/beta-Hydrolases"/>
    <property type="match status" value="1"/>
</dbReference>
<dbReference type="Pfam" id="PF00561">
    <property type="entry name" value="Abhydrolase_1"/>
    <property type="match status" value="1"/>
</dbReference>
<dbReference type="EC" id="3.1.1.-" evidence="4"/>
<evidence type="ECO:0000313" key="4">
    <source>
        <dbReference type="EMBL" id="SMA50947.1"/>
    </source>
</evidence>
<evidence type="ECO:0000259" key="3">
    <source>
        <dbReference type="Pfam" id="PF00561"/>
    </source>
</evidence>
<keyword evidence="5" id="KW-1185">Reference proteome</keyword>
<dbReference type="RefSeq" id="WP_087113389.1">
    <property type="nucleotide sequence ID" value="NZ_CBCSCN010000022.1"/>
</dbReference>
<evidence type="ECO:0000313" key="5">
    <source>
        <dbReference type="Proteomes" id="UP000196573"/>
    </source>
</evidence>
<dbReference type="EMBL" id="FWPT01000021">
    <property type="protein sequence ID" value="SMA50947.1"/>
    <property type="molecule type" value="Genomic_DNA"/>
</dbReference>
<sequence>MKLTKYLTIALTLFTTNIASGNEFKKCTDADNFPELENSLCTTVKTSLDHQKHSKDEIDLFIRKFPSLEKQNGSLWLISGGPGESGASFYSSIQTFRETFPNFDIYVPDHRGTGASSSICPGEDIGSLAGKTLVGNEWGECFAHMYSNVEYVQAFSITNAAKDLRFLIQNLSSPGKQYLYGVSYGTQLVLRTSQLEGLHLDGIILDSLVPLQNDEDFELSKRSHVVNRVGNAFLDQCNHPDKCSGLSRDKLKAKLANLIADSNQLKDFSETLPNVRLSDALGGMLDVPHVRNQIPEIINGLSAGAPSKLEAAIQQVNDFYMGLDSGYANFGSSIPLVQIITSSENNLRPKITKEEIKAEEKSLLFTSPLPKLMSENSMPTYSKDGFFAQLPDSLPKTMIFHGTLDPKTHHTGAQRHAKELSKRGSVSFIDVVDGTHFVALNAPQCFAEYAKSFLGTTNAQNKKCLDKNVLLKI</sequence>
<accession>A0A1X7AU44</accession>
<dbReference type="AlphaFoldDB" id="A0A1X7AU44"/>
<comment type="similarity">
    <text evidence="1">Belongs to the peptidase S33 family.</text>
</comment>
<dbReference type="InterPro" id="IPR029058">
    <property type="entry name" value="AB_hydrolase_fold"/>
</dbReference>
<keyword evidence="2 4" id="KW-0378">Hydrolase</keyword>
<dbReference type="PANTHER" id="PTHR43248:SF25">
    <property type="entry name" value="AB HYDROLASE-1 DOMAIN-CONTAINING PROTEIN-RELATED"/>
    <property type="match status" value="1"/>
</dbReference>
<dbReference type="InterPro" id="IPR000073">
    <property type="entry name" value="AB_hydrolase_1"/>
</dbReference>